<dbReference type="PANTHER" id="PTHR41534:SF1">
    <property type="entry name" value="BLR3401 PROTEIN"/>
    <property type="match status" value="1"/>
</dbReference>
<comment type="similarity">
    <text evidence="1">Belongs to the bacterial ring-hydroxylating dioxygenase beta subunit family.</text>
</comment>
<keyword evidence="2" id="KW-0560">Oxidoreductase</keyword>
<dbReference type="Gene3D" id="3.10.450.50">
    <property type="match status" value="1"/>
</dbReference>
<protein>
    <submittedName>
        <fullName evidence="3">Aromatic-ring-hydroxylating dioxygenase subunit beta</fullName>
    </submittedName>
</protein>
<accession>A0ABX2TIQ7</accession>
<dbReference type="CDD" id="cd00667">
    <property type="entry name" value="ring_hydroxylating_dioxygenases_beta"/>
    <property type="match status" value="1"/>
</dbReference>
<dbReference type="GO" id="GO:0051213">
    <property type="term" value="F:dioxygenase activity"/>
    <property type="evidence" value="ECO:0007669"/>
    <property type="project" value="UniProtKB-KW"/>
</dbReference>
<dbReference type="SUPFAM" id="SSF54427">
    <property type="entry name" value="NTF2-like"/>
    <property type="match status" value="1"/>
</dbReference>
<dbReference type="PANTHER" id="PTHR41534">
    <property type="entry name" value="BLR3401 PROTEIN"/>
    <property type="match status" value="1"/>
</dbReference>
<gene>
    <name evidence="3" type="ORF">HND93_22730</name>
</gene>
<keyword evidence="4" id="KW-1185">Reference proteome</keyword>
<dbReference type="Pfam" id="PF00866">
    <property type="entry name" value="Ring_hydroxyl_B"/>
    <property type="match status" value="1"/>
</dbReference>
<comment type="caution">
    <text evidence="3">The sequence shown here is derived from an EMBL/GenBank/DDBJ whole genome shotgun (WGS) entry which is preliminary data.</text>
</comment>
<reference evidence="3 4" key="1">
    <citation type="submission" date="2020-05" db="EMBL/GenBank/DDBJ databases">
        <title>Azospirillum oleiclasticum sp. nov, a nitrogen-fixing and heavy crude oil-emulsifying bacterium isolated from the crude oil of Yumen Oilfield.</title>
        <authorList>
            <person name="Wu D."/>
            <person name="Cai M."/>
            <person name="Zhang X."/>
        </authorList>
    </citation>
    <scope>NUCLEOTIDE SEQUENCE [LARGE SCALE GENOMIC DNA]</scope>
    <source>
        <strain evidence="3 4">ROY-1-1-2</strain>
    </source>
</reference>
<keyword evidence="3" id="KW-0223">Dioxygenase</keyword>
<dbReference type="Proteomes" id="UP000584642">
    <property type="component" value="Unassembled WGS sequence"/>
</dbReference>
<evidence type="ECO:0000313" key="4">
    <source>
        <dbReference type="Proteomes" id="UP000584642"/>
    </source>
</evidence>
<dbReference type="RefSeq" id="WP_180284306.1">
    <property type="nucleotide sequence ID" value="NZ_JABFDB010000019.1"/>
</dbReference>
<evidence type="ECO:0000313" key="3">
    <source>
        <dbReference type="EMBL" id="NYZ22535.1"/>
    </source>
</evidence>
<sequence>MSAADRVYPPSPTLDAVTAFVNRECRLLDERRFDDWRDLFTEDGAYWAPTRHDQKSPEEAVSLFYDDRVTMAARIRRLKHPDVHVQVPESRTVHLVSNIEAEAVPGEPAGVRAYAAFVMAEYRHTEPRWYAGRYEYSLRRSEDGFRIALKKVTLVNCNAPFTSIGVYL</sequence>
<proteinExistence type="inferred from homology"/>
<dbReference type="EMBL" id="JABFDB010000019">
    <property type="protein sequence ID" value="NYZ22535.1"/>
    <property type="molecule type" value="Genomic_DNA"/>
</dbReference>
<dbReference type="InterPro" id="IPR032710">
    <property type="entry name" value="NTF2-like_dom_sf"/>
</dbReference>
<organism evidence="3 4">
    <name type="scientific">Azospirillum oleiclasticum</name>
    <dbReference type="NCBI Taxonomy" id="2735135"/>
    <lineage>
        <taxon>Bacteria</taxon>
        <taxon>Pseudomonadati</taxon>
        <taxon>Pseudomonadota</taxon>
        <taxon>Alphaproteobacteria</taxon>
        <taxon>Rhodospirillales</taxon>
        <taxon>Azospirillaceae</taxon>
        <taxon>Azospirillum</taxon>
    </lineage>
</organism>
<name>A0ABX2TIQ7_9PROT</name>
<evidence type="ECO:0000256" key="2">
    <source>
        <dbReference type="ARBA" id="ARBA00023002"/>
    </source>
</evidence>
<evidence type="ECO:0000256" key="1">
    <source>
        <dbReference type="ARBA" id="ARBA00009570"/>
    </source>
</evidence>
<dbReference type="InterPro" id="IPR000391">
    <property type="entry name" value="Rng_hydr_dOase-bsu"/>
</dbReference>